<evidence type="ECO:0000313" key="5">
    <source>
        <dbReference type="Proteomes" id="UP001069090"/>
    </source>
</evidence>
<dbReference type="InterPro" id="IPR051257">
    <property type="entry name" value="Diverse_CBS-Domain"/>
</dbReference>
<dbReference type="CDD" id="cd04629">
    <property type="entry name" value="CBS_pair_bac"/>
    <property type="match status" value="1"/>
</dbReference>
<dbReference type="SMART" id="SM00116">
    <property type="entry name" value="CBS"/>
    <property type="match status" value="2"/>
</dbReference>
<evidence type="ECO:0000256" key="1">
    <source>
        <dbReference type="ARBA" id="ARBA00023122"/>
    </source>
</evidence>
<dbReference type="RefSeq" id="WP_258332317.1">
    <property type="nucleotide sequence ID" value="NZ_JAPTGG010000010.1"/>
</dbReference>
<proteinExistence type="predicted"/>
<feature type="domain" description="CBS" evidence="3">
    <location>
        <begin position="78"/>
        <end position="133"/>
    </location>
</feature>
<dbReference type="PANTHER" id="PTHR43080:SF2">
    <property type="entry name" value="CBS DOMAIN-CONTAINING PROTEIN"/>
    <property type="match status" value="1"/>
</dbReference>
<dbReference type="PANTHER" id="PTHR43080">
    <property type="entry name" value="CBS DOMAIN-CONTAINING PROTEIN CBSX3, MITOCHONDRIAL"/>
    <property type="match status" value="1"/>
</dbReference>
<dbReference type="AlphaFoldDB" id="A0A9J6RNT2"/>
<dbReference type="Pfam" id="PF00571">
    <property type="entry name" value="CBS"/>
    <property type="match status" value="2"/>
</dbReference>
<gene>
    <name evidence="4" type="ORF">O0V09_13215</name>
</gene>
<dbReference type="InterPro" id="IPR046342">
    <property type="entry name" value="CBS_dom_sf"/>
</dbReference>
<keyword evidence="1 2" id="KW-0129">CBS domain</keyword>
<evidence type="ECO:0000259" key="3">
    <source>
        <dbReference type="PROSITE" id="PS51371"/>
    </source>
</evidence>
<dbReference type="Proteomes" id="UP001069090">
    <property type="component" value="Unassembled WGS sequence"/>
</dbReference>
<dbReference type="SUPFAM" id="SSF54631">
    <property type="entry name" value="CBS-domain pair"/>
    <property type="match status" value="1"/>
</dbReference>
<reference evidence="4 5" key="1">
    <citation type="submission" date="2022-12" db="EMBL/GenBank/DDBJ databases">
        <title>Dasania phycosphaerae sp. nov., isolated from particulate material of the south coast of Korea.</title>
        <authorList>
            <person name="Jiang Y."/>
        </authorList>
    </citation>
    <scope>NUCLEOTIDE SEQUENCE [LARGE SCALE GENOMIC DNA]</scope>
    <source>
        <strain evidence="4 5">GY-19</strain>
    </source>
</reference>
<evidence type="ECO:0000256" key="2">
    <source>
        <dbReference type="PROSITE-ProRule" id="PRU00703"/>
    </source>
</evidence>
<organism evidence="4 5">
    <name type="scientific">Dasania phycosphaerae</name>
    <dbReference type="NCBI Taxonomy" id="2950436"/>
    <lineage>
        <taxon>Bacteria</taxon>
        <taxon>Pseudomonadati</taxon>
        <taxon>Pseudomonadota</taxon>
        <taxon>Gammaproteobacteria</taxon>
        <taxon>Cellvibrionales</taxon>
        <taxon>Spongiibacteraceae</taxon>
        <taxon>Dasania</taxon>
    </lineage>
</organism>
<dbReference type="InterPro" id="IPR000644">
    <property type="entry name" value="CBS_dom"/>
</dbReference>
<dbReference type="Gene3D" id="3.10.580.10">
    <property type="entry name" value="CBS-domain"/>
    <property type="match status" value="1"/>
</dbReference>
<feature type="domain" description="CBS" evidence="3">
    <location>
        <begin position="11"/>
        <end position="69"/>
    </location>
</feature>
<protein>
    <submittedName>
        <fullName evidence="4">CBS domain-containing protein</fullName>
    </submittedName>
</protein>
<sequence length="133" mass="14743">MLKSIDLRDYMNPTPMTIKPDANLLDAMELIIKHKVSGLCVVDDHHHLVGVLSEMDCLKGVLSATYNESGVGAVSNYMYSENIVTASPQDDIVDVAQDMLLKSHRRRPVIENGKLVGQVTCRRLLAAVKDFPH</sequence>
<dbReference type="PROSITE" id="PS51371">
    <property type="entry name" value="CBS"/>
    <property type="match status" value="2"/>
</dbReference>
<comment type="caution">
    <text evidence="4">The sequence shown here is derived from an EMBL/GenBank/DDBJ whole genome shotgun (WGS) entry which is preliminary data.</text>
</comment>
<name>A0A9J6RNT2_9GAMM</name>
<dbReference type="EMBL" id="JAPTGG010000010">
    <property type="protein sequence ID" value="MCZ0866164.1"/>
    <property type="molecule type" value="Genomic_DNA"/>
</dbReference>
<dbReference type="InterPro" id="IPR044729">
    <property type="entry name" value="CBS_bac"/>
</dbReference>
<accession>A0A9J6RNT2</accession>
<keyword evidence="5" id="KW-1185">Reference proteome</keyword>
<evidence type="ECO:0000313" key="4">
    <source>
        <dbReference type="EMBL" id="MCZ0866164.1"/>
    </source>
</evidence>